<protein>
    <submittedName>
        <fullName evidence="1">Uncharacterized protein</fullName>
    </submittedName>
</protein>
<reference evidence="1 2" key="1">
    <citation type="submission" date="2018-04" db="EMBL/GenBank/DDBJ databases">
        <title>Genomic Encyclopedia of Archaeal and Bacterial Type Strains, Phase II (KMG-II): from individual species to whole genera.</title>
        <authorList>
            <person name="Goeker M."/>
        </authorList>
    </citation>
    <scope>NUCLEOTIDE SEQUENCE [LARGE SCALE GENOMIC DNA]</scope>
    <source>
        <strain evidence="1 2">DSM 26809</strain>
    </source>
</reference>
<comment type="caution">
    <text evidence="1">The sequence shown here is derived from an EMBL/GenBank/DDBJ whole genome shotgun (WGS) entry which is preliminary data.</text>
</comment>
<dbReference type="AlphaFoldDB" id="A0A2T5JBR2"/>
<dbReference type="EMBL" id="QAOQ01000002">
    <property type="protein sequence ID" value="PTQ99198.1"/>
    <property type="molecule type" value="Genomic_DNA"/>
</dbReference>
<dbReference type="Proteomes" id="UP000244168">
    <property type="component" value="Unassembled WGS sequence"/>
</dbReference>
<gene>
    <name evidence="1" type="ORF">C8P68_10213</name>
</gene>
<keyword evidence="2" id="KW-1185">Reference proteome</keyword>
<sequence length="44" mass="5278">MNVFDKVFYNSYLVIGKSKLKTVNKTVNKKKKPITKFRNRLIFK</sequence>
<evidence type="ECO:0000313" key="1">
    <source>
        <dbReference type="EMBL" id="PTQ99198.1"/>
    </source>
</evidence>
<name>A0A2T5JBR2_9SPHI</name>
<proteinExistence type="predicted"/>
<organism evidence="1 2">
    <name type="scientific">Mucilaginibacter yixingensis</name>
    <dbReference type="NCBI Taxonomy" id="1295612"/>
    <lineage>
        <taxon>Bacteria</taxon>
        <taxon>Pseudomonadati</taxon>
        <taxon>Bacteroidota</taxon>
        <taxon>Sphingobacteriia</taxon>
        <taxon>Sphingobacteriales</taxon>
        <taxon>Sphingobacteriaceae</taxon>
        <taxon>Mucilaginibacter</taxon>
    </lineage>
</organism>
<evidence type="ECO:0000313" key="2">
    <source>
        <dbReference type="Proteomes" id="UP000244168"/>
    </source>
</evidence>
<accession>A0A2T5JBR2</accession>